<keyword evidence="3" id="KW-1185">Reference proteome</keyword>
<name>A0AAE3G2B0_9GAMM</name>
<dbReference type="Proteomes" id="UP001205843">
    <property type="component" value="Unassembled WGS sequence"/>
</dbReference>
<keyword evidence="1" id="KW-0472">Membrane</keyword>
<accession>A0AAE3G2B0</accession>
<comment type="caution">
    <text evidence="2">The sequence shown here is derived from an EMBL/GenBank/DDBJ whole genome shotgun (WGS) entry which is preliminary data.</text>
</comment>
<protein>
    <submittedName>
        <fullName evidence="2">Uncharacterized protein</fullName>
    </submittedName>
</protein>
<gene>
    <name evidence="2" type="ORF">J2T57_000230</name>
</gene>
<sequence length="41" mass="4374">MPGQSPIRDSFSLLRTGAGSRLAVALVVIALLWLGVYWAMG</sequence>
<keyword evidence="1" id="KW-0812">Transmembrane</keyword>
<evidence type="ECO:0000313" key="2">
    <source>
        <dbReference type="EMBL" id="MCP1673138.1"/>
    </source>
</evidence>
<dbReference type="EMBL" id="JALJXV010000001">
    <property type="protein sequence ID" value="MCP1673138.1"/>
    <property type="molecule type" value="Genomic_DNA"/>
</dbReference>
<organism evidence="2 3">
    <name type="scientific">Natronocella acetinitrilica</name>
    <dbReference type="NCBI Taxonomy" id="414046"/>
    <lineage>
        <taxon>Bacteria</taxon>
        <taxon>Pseudomonadati</taxon>
        <taxon>Pseudomonadota</taxon>
        <taxon>Gammaproteobacteria</taxon>
        <taxon>Chromatiales</taxon>
        <taxon>Ectothiorhodospiraceae</taxon>
        <taxon>Natronocella</taxon>
    </lineage>
</organism>
<dbReference type="AlphaFoldDB" id="A0AAE3G2B0"/>
<feature type="transmembrane region" description="Helical" evidence="1">
    <location>
        <begin position="21"/>
        <end position="40"/>
    </location>
</feature>
<evidence type="ECO:0000313" key="3">
    <source>
        <dbReference type="Proteomes" id="UP001205843"/>
    </source>
</evidence>
<evidence type="ECO:0000256" key="1">
    <source>
        <dbReference type="SAM" id="Phobius"/>
    </source>
</evidence>
<dbReference type="RefSeq" id="WP_301289039.1">
    <property type="nucleotide sequence ID" value="NZ_JALJXV010000001.1"/>
</dbReference>
<proteinExistence type="predicted"/>
<keyword evidence="1" id="KW-1133">Transmembrane helix</keyword>
<reference evidence="2" key="1">
    <citation type="submission" date="2022-03" db="EMBL/GenBank/DDBJ databases">
        <title>Genomic Encyclopedia of Type Strains, Phase III (KMG-III): the genomes of soil and plant-associated and newly described type strains.</title>
        <authorList>
            <person name="Whitman W."/>
        </authorList>
    </citation>
    <scope>NUCLEOTIDE SEQUENCE</scope>
    <source>
        <strain evidence="2">ANL 6-2</strain>
    </source>
</reference>